<protein>
    <submittedName>
        <fullName evidence="1">SiaB family protein kinase</fullName>
    </submittedName>
</protein>
<dbReference type="RefSeq" id="WP_378160598.1">
    <property type="nucleotide sequence ID" value="NZ_JBHSBU010000001.1"/>
</dbReference>
<evidence type="ECO:0000313" key="2">
    <source>
        <dbReference type="Proteomes" id="UP001595791"/>
    </source>
</evidence>
<dbReference type="GO" id="GO:0016301">
    <property type="term" value="F:kinase activity"/>
    <property type="evidence" value="ECO:0007669"/>
    <property type="project" value="UniProtKB-KW"/>
</dbReference>
<dbReference type="Pfam" id="PF19788">
    <property type="entry name" value="DUF6272"/>
    <property type="match status" value="1"/>
</dbReference>
<comment type="caution">
    <text evidence="1">The sequence shown here is derived from an EMBL/GenBank/DDBJ whole genome shotgun (WGS) entry which is preliminary data.</text>
</comment>
<keyword evidence="2" id="KW-1185">Reference proteome</keyword>
<evidence type="ECO:0000313" key="1">
    <source>
        <dbReference type="EMBL" id="MFC4158190.1"/>
    </source>
</evidence>
<keyword evidence="1" id="KW-0808">Transferase</keyword>
<dbReference type="InterPro" id="IPR046239">
    <property type="entry name" value="DUF6272"/>
</dbReference>
<organism evidence="1 2">
    <name type="scientific">Chitinimonas lacunae</name>
    <dbReference type="NCBI Taxonomy" id="1963018"/>
    <lineage>
        <taxon>Bacteria</taxon>
        <taxon>Pseudomonadati</taxon>
        <taxon>Pseudomonadota</taxon>
        <taxon>Betaproteobacteria</taxon>
        <taxon>Neisseriales</taxon>
        <taxon>Chitinibacteraceae</taxon>
        <taxon>Chitinimonas</taxon>
    </lineage>
</organism>
<accession>A0ABV8MLM0</accession>
<gene>
    <name evidence="1" type="ORF">ACFOW7_02340</name>
</gene>
<proteinExistence type="predicted"/>
<keyword evidence="1" id="KW-0418">Kinase</keyword>
<name>A0ABV8MLM0_9NEIS</name>
<sequence>MNDLDLLSLRHQFQTHHIQLCFNGPLSQSVIEELAVAIRSHMESHAEEKSTLIDVFSVFVEQTQNIRNYGTSRASSNEAQRHYSSAIVVIAESEGRYLITSGNVVQRQDAEALASRIETLRQLDREQLRALYREQRRRPRDPDHPESAGLGLIDMARKATAPLSYRVHPLGPDEAFFSLAVTL</sequence>
<dbReference type="NCBIfam" id="NF038262">
    <property type="entry name" value="SiaB_fam_kinase"/>
    <property type="match status" value="1"/>
</dbReference>
<dbReference type="Proteomes" id="UP001595791">
    <property type="component" value="Unassembled WGS sequence"/>
</dbReference>
<dbReference type="EMBL" id="JBHSBU010000001">
    <property type="protein sequence ID" value="MFC4158190.1"/>
    <property type="molecule type" value="Genomic_DNA"/>
</dbReference>
<reference evidence="2" key="1">
    <citation type="journal article" date="2019" name="Int. J. Syst. Evol. Microbiol.">
        <title>The Global Catalogue of Microorganisms (GCM) 10K type strain sequencing project: providing services to taxonomists for standard genome sequencing and annotation.</title>
        <authorList>
            <consortium name="The Broad Institute Genomics Platform"/>
            <consortium name="The Broad Institute Genome Sequencing Center for Infectious Disease"/>
            <person name="Wu L."/>
            <person name="Ma J."/>
        </authorList>
    </citation>
    <scope>NUCLEOTIDE SEQUENCE [LARGE SCALE GENOMIC DNA]</scope>
    <source>
        <strain evidence="2">LMG 29894</strain>
    </source>
</reference>